<dbReference type="Proteomes" id="UP001304461">
    <property type="component" value="Unassembled WGS sequence"/>
</dbReference>
<reference evidence="2 3" key="1">
    <citation type="submission" date="2023-12" db="EMBL/GenBank/DDBJ databases">
        <title>Baltic Sea Cyanobacteria.</title>
        <authorList>
            <person name="Delbaje E."/>
            <person name="Fewer D.P."/>
            <person name="Shishido T.K."/>
        </authorList>
    </citation>
    <scope>NUCLEOTIDE SEQUENCE [LARGE SCALE GENOMIC DNA]</scope>
    <source>
        <strain evidence="2 3">UHCC 0139</strain>
    </source>
</reference>
<organism evidence="2 3">
    <name type="scientific">Cyanobium gracile UHCC 0139</name>
    <dbReference type="NCBI Taxonomy" id="3110308"/>
    <lineage>
        <taxon>Bacteria</taxon>
        <taxon>Bacillati</taxon>
        <taxon>Cyanobacteriota</taxon>
        <taxon>Cyanophyceae</taxon>
        <taxon>Synechococcales</taxon>
        <taxon>Prochlorococcaceae</taxon>
        <taxon>Cyanobium</taxon>
    </lineage>
</organism>
<gene>
    <name evidence="2" type="ORF">VB738_05775</name>
</gene>
<keyword evidence="1" id="KW-0175">Coiled coil</keyword>
<protein>
    <submittedName>
        <fullName evidence="2">Uncharacterized protein</fullName>
    </submittedName>
</protein>
<comment type="caution">
    <text evidence="2">The sequence shown here is derived from an EMBL/GenBank/DDBJ whole genome shotgun (WGS) entry which is preliminary data.</text>
</comment>
<dbReference type="EMBL" id="JAYGHX010000002">
    <property type="protein sequence ID" value="MEA5390769.1"/>
    <property type="molecule type" value="Genomic_DNA"/>
</dbReference>
<accession>A0ABU5RSP7</accession>
<proteinExistence type="predicted"/>
<feature type="coiled-coil region" evidence="1">
    <location>
        <begin position="27"/>
        <end position="83"/>
    </location>
</feature>
<dbReference type="Gene3D" id="1.20.5.1230">
    <property type="entry name" value="Apolipoprotein A-I"/>
    <property type="match status" value="1"/>
</dbReference>
<dbReference type="RefSeq" id="WP_323304835.1">
    <property type="nucleotide sequence ID" value="NZ_JAYGHX010000002.1"/>
</dbReference>
<evidence type="ECO:0000256" key="1">
    <source>
        <dbReference type="SAM" id="Coils"/>
    </source>
</evidence>
<evidence type="ECO:0000313" key="2">
    <source>
        <dbReference type="EMBL" id="MEA5390769.1"/>
    </source>
</evidence>
<keyword evidence="3" id="KW-1185">Reference proteome</keyword>
<name>A0ABU5RSP7_9CYAN</name>
<sequence>MTTQQPTINRSSQEMANVDERLRQAILDKRQSQMKELSDKIDQLQHQAKEVAEGVRDEAESKLEELRAARDAASSRLQELQHSTQDAWANVLEQTDEALQSVSDRFHAYVNSQS</sequence>
<evidence type="ECO:0000313" key="3">
    <source>
        <dbReference type="Proteomes" id="UP001304461"/>
    </source>
</evidence>
<dbReference type="SUPFAM" id="SSF58113">
    <property type="entry name" value="Apolipoprotein A-I"/>
    <property type="match status" value="1"/>
</dbReference>